<keyword evidence="2 4" id="KW-0238">DNA-binding</keyword>
<dbReference type="SUPFAM" id="SSF46689">
    <property type="entry name" value="Homeodomain-like"/>
    <property type="match status" value="1"/>
</dbReference>
<dbReference type="GO" id="GO:0000976">
    <property type="term" value="F:transcription cis-regulatory region binding"/>
    <property type="evidence" value="ECO:0007669"/>
    <property type="project" value="TreeGrafter"/>
</dbReference>
<dbReference type="GO" id="GO:0003700">
    <property type="term" value="F:DNA-binding transcription factor activity"/>
    <property type="evidence" value="ECO:0007669"/>
    <property type="project" value="TreeGrafter"/>
</dbReference>
<dbReference type="PANTHER" id="PTHR30055:SF234">
    <property type="entry name" value="HTH-TYPE TRANSCRIPTIONAL REGULATOR BETI"/>
    <property type="match status" value="1"/>
</dbReference>
<keyword evidence="1" id="KW-0805">Transcription regulation</keyword>
<reference evidence="6" key="1">
    <citation type="submission" date="2022-07" db="EMBL/GenBank/DDBJ databases">
        <authorList>
            <person name="Wu T."/>
        </authorList>
    </citation>
    <scope>NUCLEOTIDE SEQUENCE</scope>
    <source>
        <strain evidence="6">SD-1</strain>
    </source>
</reference>
<evidence type="ECO:0000256" key="1">
    <source>
        <dbReference type="ARBA" id="ARBA00023015"/>
    </source>
</evidence>
<accession>A0AAX3ED81</accession>
<name>A0AAX3ED81_PAEUR</name>
<gene>
    <name evidence="6" type="ORF">NL394_12465</name>
</gene>
<dbReference type="RefSeq" id="WP_069695212.1">
    <property type="nucleotide sequence ID" value="NZ_CP043010.1"/>
</dbReference>
<dbReference type="InterPro" id="IPR009057">
    <property type="entry name" value="Homeodomain-like_sf"/>
</dbReference>
<dbReference type="InterPro" id="IPR050109">
    <property type="entry name" value="HTH-type_TetR-like_transc_reg"/>
</dbReference>
<dbReference type="Gene3D" id="1.10.357.10">
    <property type="entry name" value="Tetracycline Repressor, domain 2"/>
    <property type="match status" value="1"/>
</dbReference>
<dbReference type="SUPFAM" id="SSF48498">
    <property type="entry name" value="Tetracyclin repressor-like, C-terminal domain"/>
    <property type="match status" value="1"/>
</dbReference>
<keyword evidence="3" id="KW-0804">Transcription</keyword>
<dbReference type="PANTHER" id="PTHR30055">
    <property type="entry name" value="HTH-TYPE TRANSCRIPTIONAL REGULATOR RUTR"/>
    <property type="match status" value="1"/>
</dbReference>
<evidence type="ECO:0000256" key="3">
    <source>
        <dbReference type="ARBA" id="ARBA00023163"/>
    </source>
</evidence>
<protein>
    <submittedName>
        <fullName evidence="6">TetR/AcrR family transcriptional regulator</fullName>
    </submittedName>
</protein>
<evidence type="ECO:0000256" key="4">
    <source>
        <dbReference type="PROSITE-ProRule" id="PRU00335"/>
    </source>
</evidence>
<feature type="domain" description="HTH tetR-type" evidence="5">
    <location>
        <begin position="14"/>
        <end position="74"/>
    </location>
</feature>
<dbReference type="Proteomes" id="UP001163293">
    <property type="component" value="Chromosome"/>
</dbReference>
<dbReference type="PROSITE" id="PS50977">
    <property type="entry name" value="HTH_TETR_2"/>
    <property type="match status" value="1"/>
</dbReference>
<dbReference type="EMBL" id="CP101185">
    <property type="protein sequence ID" value="UYV95899.1"/>
    <property type="molecule type" value="Genomic_DNA"/>
</dbReference>
<dbReference type="AlphaFoldDB" id="A0AAX3ED81"/>
<evidence type="ECO:0000256" key="2">
    <source>
        <dbReference type="ARBA" id="ARBA00023125"/>
    </source>
</evidence>
<organism evidence="6 7">
    <name type="scientific">Paenarthrobacter ureafaciens</name>
    <dbReference type="NCBI Taxonomy" id="37931"/>
    <lineage>
        <taxon>Bacteria</taxon>
        <taxon>Bacillati</taxon>
        <taxon>Actinomycetota</taxon>
        <taxon>Actinomycetes</taxon>
        <taxon>Micrococcales</taxon>
        <taxon>Micrococcaceae</taxon>
        <taxon>Paenarthrobacter</taxon>
    </lineage>
</organism>
<dbReference type="InterPro" id="IPR001647">
    <property type="entry name" value="HTH_TetR"/>
</dbReference>
<dbReference type="InterPro" id="IPR036271">
    <property type="entry name" value="Tet_transcr_reg_TetR-rel_C_sf"/>
</dbReference>
<evidence type="ECO:0000313" key="7">
    <source>
        <dbReference type="Proteomes" id="UP001163293"/>
    </source>
</evidence>
<dbReference type="PRINTS" id="PR00455">
    <property type="entry name" value="HTHTETR"/>
</dbReference>
<feature type="DNA-binding region" description="H-T-H motif" evidence="4">
    <location>
        <begin position="37"/>
        <end position="56"/>
    </location>
</feature>
<proteinExistence type="predicted"/>
<evidence type="ECO:0000313" key="6">
    <source>
        <dbReference type="EMBL" id="UYV95899.1"/>
    </source>
</evidence>
<dbReference type="Pfam" id="PF00440">
    <property type="entry name" value="TetR_N"/>
    <property type="match status" value="1"/>
</dbReference>
<keyword evidence="7" id="KW-1185">Reference proteome</keyword>
<sequence>MPRLWNETIETHRDAVRQAVLDAAANLVAGHGIAGVTMSAIAQGAGIGRATLYKYFPDVESILLAWHERQVQAHLSELLKIREQTVGAREQLGAVLHAYAFMSHAGHVDAEVARLHHSRHAGQAQQHLLDFLAELIHEGSAAGVFRADVAADELAAFCFHALGAAAGLTSPEAVLRLVTVTLNALEQPA</sequence>
<evidence type="ECO:0000259" key="5">
    <source>
        <dbReference type="PROSITE" id="PS50977"/>
    </source>
</evidence>